<reference evidence="11" key="1">
    <citation type="submission" date="2025-08" db="UniProtKB">
        <authorList>
            <consortium name="RefSeq"/>
        </authorList>
    </citation>
    <scope>IDENTIFICATION</scope>
    <source>
        <strain evidence="11">USDA-PBARC FA_bdor</strain>
        <tissue evidence="11">Whole organism</tissue>
    </source>
</reference>
<organism evidence="10 11">
    <name type="scientific">Fopius arisanus</name>
    <dbReference type="NCBI Taxonomy" id="64838"/>
    <lineage>
        <taxon>Eukaryota</taxon>
        <taxon>Metazoa</taxon>
        <taxon>Ecdysozoa</taxon>
        <taxon>Arthropoda</taxon>
        <taxon>Hexapoda</taxon>
        <taxon>Insecta</taxon>
        <taxon>Pterygota</taxon>
        <taxon>Neoptera</taxon>
        <taxon>Endopterygota</taxon>
        <taxon>Hymenoptera</taxon>
        <taxon>Apocrita</taxon>
        <taxon>Ichneumonoidea</taxon>
        <taxon>Braconidae</taxon>
        <taxon>Opiinae</taxon>
        <taxon>Fopius</taxon>
    </lineage>
</organism>
<keyword evidence="9" id="KW-0807">Transducer</keyword>
<sequence>MIVISMTAVQVVTNLNALARLFKSFVYTVALTVHLFIQCFMSQQIVDSSLLAKQSLMNAKWYLARKPTKQLLHFMIMRSHVPCQLTAGKIMLMSLNTFSSVIRTSATYFTVFLDMQ</sequence>
<evidence type="ECO:0000313" key="10">
    <source>
        <dbReference type="Proteomes" id="UP000694866"/>
    </source>
</evidence>
<name>A0A9R1TAK7_9HYME</name>
<keyword evidence="5" id="KW-0552">Olfaction</keyword>
<keyword evidence="8" id="KW-0675">Receptor</keyword>
<dbReference type="PANTHER" id="PTHR21137:SF35">
    <property type="entry name" value="ODORANT RECEPTOR 19A-RELATED"/>
    <property type="match status" value="1"/>
</dbReference>
<dbReference type="KEGG" id="fas:105268219"/>
<dbReference type="GO" id="GO:0004984">
    <property type="term" value="F:olfactory receptor activity"/>
    <property type="evidence" value="ECO:0007669"/>
    <property type="project" value="InterPro"/>
</dbReference>
<keyword evidence="10" id="KW-1185">Reference proteome</keyword>
<evidence type="ECO:0000256" key="9">
    <source>
        <dbReference type="ARBA" id="ARBA00023224"/>
    </source>
</evidence>
<evidence type="ECO:0000256" key="8">
    <source>
        <dbReference type="ARBA" id="ARBA00023170"/>
    </source>
</evidence>
<protein>
    <submittedName>
        <fullName evidence="11">Odorant receptor 82a-like</fullName>
    </submittedName>
</protein>
<dbReference type="GO" id="GO:0005549">
    <property type="term" value="F:odorant binding"/>
    <property type="evidence" value="ECO:0007669"/>
    <property type="project" value="InterPro"/>
</dbReference>
<dbReference type="Proteomes" id="UP000694866">
    <property type="component" value="Unplaced"/>
</dbReference>
<dbReference type="AlphaFoldDB" id="A0A9R1TAK7"/>
<keyword evidence="6" id="KW-1133">Transmembrane helix</keyword>
<dbReference type="Pfam" id="PF02949">
    <property type="entry name" value="7tm_6"/>
    <property type="match status" value="1"/>
</dbReference>
<keyword evidence="7" id="KW-0472">Membrane</keyword>
<dbReference type="RefSeq" id="XP_011305875.1">
    <property type="nucleotide sequence ID" value="XM_011307573.1"/>
</dbReference>
<evidence type="ECO:0000256" key="4">
    <source>
        <dbReference type="ARBA" id="ARBA00022692"/>
    </source>
</evidence>
<evidence type="ECO:0000256" key="1">
    <source>
        <dbReference type="ARBA" id="ARBA00004651"/>
    </source>
</evidence>
<evidence type="ECO:0000256" key="2">
    <source>
        <dbReference type="ARBA" id="ARBA00022475"/>
    </source>
</evidence>
<keyword evidence="4" id="KW-0812">Transmembrane</keyword>
<evidence type="ECO:0000256" key="5">
    <source>
        <dbReference type="ARBA" id="ARBA00022725"/>
    </source>
</evidence>
<dbReference type="PANTHER" id="PTHR21137">
    <property type="entry name" value="ODORANT RECEPTOR"/>
    <property type="match status" value="1"/>
</dbReference>
<comment type="subcellular location">
    <subcellularLocation>
        <location evidence="1">Cell membrane</location>
        <topology evidence="1">Multi-pass membrane protein</topology>
    </subcellularLocation>
</comment>
<accession>A0A9R1TAK7</accession>
<dbReference type="InterPro" id="IPR004117">
    <property type="entry name" value="7tm6_olfct_rcpt"/>
</dbReference>
<evidence type="ECO:0000256" key="7">
    <source>
        <dbReference type="ARBA" id="ARBA00023136"/>
    </source>
</evidence>
<keyword evidence="3" id="KW-0716">Sensory transduction</keyword>
<dbReference type="OrthoDB" id="7548151at2759"/>
<dbReference type="GO" id="GO:0005886">
    <property type="term" value="C:plasma membrane"/>
    <property type="evidence" value="ECO:0007669"/>
    <property type="project" value="UniProtKB-SubCell"/>
</dbReference>
<dbReference type="GeneID" id="105268219"/>
<proteinExistence type="predicted"/>
<gene>
    <name evidence="11" type="primary">LOC105268219</name>
</gene>
<keyword evidence="2" id="KW-1003">Cell membrane</keyword>
<evidence type="ECO:0000256" key="6">
    <source>
        <dbReference type="ARBA" id="ARBA00022989"/>
    </source>
</evidence>
<evidence type="ECO:0000256" key="3">
    <source>
        <dbReference type="ARBA" id="ARBA00022606"/>
    </source>
</evidence>
<dbReference type="GO" id="GO:0007165">
    <property type="term" value="P:signal transduction"/>
    <property type="evidence" value="ECO:0007669"/>
    <property type="project" value="UniProtKB-KW"/>
</dbReference>
<evidence type="ECO:0000313" key="11">
    <source>
        <dbReference type="RefSeq" id="XP_011305875.1"/>
    </source>
</evidence>